<feature type="region of interest" description="Disordered" evidence="1">
    <location>
        <begin position="53"/>
        <end position="80"/>
    </location>
</feature>
<dbReference type="AlphaFoldDB" id="A0A0C1C7E8"/>
<dbReference type="Pfam" id="PF15529">
    <property type="entry name" value="Ntox24"/>
    <property type="match status" value="1"/>
</dbReference>
<evidence type="ECO:0000313" key="3">
    <source>
        <dbReference type="EMBL" id="KIA77010.1"/>
    </source>
</evidence>
<dbReference type="InterPro" id="IPR029114">
    <property type="entry name" value="Ntox24"/>
</dbReference>
<comment type="caution">
    <text evidence="3">The sequence shown here is derived from an EMBL/GenBank/DDBJ whole genome shotgun (WGS) entry which is preliminary data.</text>
</comment>
<accession>A0A0C1C7E8</accession>
<evidence type="ECO:0000259" key="2">
    <source>
        <dbReference type="Pfam" id="PF15529"/>
    </source>
</evidence>
<evidence type="ECO:0000256" key="1">
    <source>
        <dbReference type="SAM" id="MobiDB-lite"/>
    </source>
</evidence>
<evidence type="ECO:0000313" key="4">
    <source>
        <dbReference type="Proteomes" id="UP000031307"/>
    </source>
</evidence>
<dbReference type="RefSeq" id="WP_013925503.1">
    <property type="nucleotide sequence ID" value="NZ_JASBUT010000013.1"/>
</dbReference>
<feature type="region of interest" description="Disordered" evidence="1">
    <location>
        <begin position="123"/>
        <end position="148"/>
    </location>
</feature>
<protein>
    <recommendedName>
        <fullName evidence="2">Bacterial toxin 24 domain-containing protein</fullName>
    </recommendedName>
</protein>
<dbReference type="EMBL" id="JSAM01000095">
    <property type="protein sequence ID" value="KIA77010.1"/>
    <property type="molecule type" value="Genomic_DNA"/>
</dbReference>
<name>A0A0C1C7E8_9BACT</name>
<organism evidence="3 4">
    <name type="scientific">Parachlamydia acanthamoebae</name>
    <dbReference type="NCBI Taxonomy" id="83552"/>
    <lineage>
        <taxon>Bacteria</taxon>
        <taxon>Pseudomonadati</taxon>
        <taxon>Chlamydiota</taxon>
        <taxon>Chlamydiia</taxon>
        <taxon>Parachlamydiales</taxon>
        <taxon>Parachlamydiaceae</taxon>
        <taxon>Parachlamydia</taxon>
    </lineage>
</organism>
<sequence length="148" mass="16750">MGILQWAVKNRAVIRDFIDDLYQKTNSRSLNSKITEQEKTIENLTEITKRILKEAKPRTNKLRPNKNAEGPHTSFKIDPSSQRISGYETYDWNSITGIWSAVLRFRGMGKPHGNVHPPFILTRTPGKGPGSPPIVPTKPSLRELPNGY</sequence>
<dbReference type="PATRIC" id="fig|83552.4.peg.1848"/>
<proteinExistence type="predicted"/>
<reference evidence="3 4" key="1">
    <citation type="journal article" date="2014" name="Mol. Biol. Evol.">
        <title>Massive expansion of Ubiquitination-related gene families within the Chlamydiae.</title>
        <authorList>
            <person name="Domman D."/>
            <person name="Collingro A."/>
            <person name="Lagkouvardos I."/>
            <person name="Gehre L."/>
            <person name="Weinmaier T."/>
            <person name="Rattei T."/>
            <person name="Subtil A."/>
            <person name="Horn M."/>
        </authorList>
    </citation>
    <scope>NUCLEOTIDE SEQUENCE [LARGE SCALE GENOMIC DNA]</scope>
    <source>
        <strain evidence="3 4">OEW1</strain>
    </source>
</reference>
<dbReference type="Proteomes" id="UP000031307">
    <property type="component" value="Unassembled WGS sequence"/>
</dbReference>
<feature type="domain" description="Bacterial toxin 24" evidence="2">
    <location>
        <begin position="51"/>
        <end position="141"/>
    </location>
</feature>
<gene>
    <name evidence="3" type="ORF">DB43_GZ00050</name>
</gene>